<evidence type="ECO:0000313" key="3">
    <source>
        <dbReference type="Proteomes" id="UP000824469"/>
    </source>
</evidence>
<dbReference type="AlphaFoldDB" id="A0AA38FFE3"/>
<accession>A0AA38FFE3</accession>
<proteinExistence type="predicted"/>
<reference evidence="2 3" key="1">
    <citation type="journal article" date="2021" name="Nat. Plants">
        <title>The Taxus genome provides insights into paclitaxel biosynthesis.</title>
        <authorList>
            <person name="Xiong X."/>
            <person name="Gou J."/>
            <person name="Liao Q."/>
            <person name="Li Y."/>
            <person name="Zhou Q."/>
            <person name="Bi G."/>
            <person name="Li C."/>
            <person name="Du R."/>
            <person name="Wang X."/>
            <person name="Sun T."/>
            <person name="Guo L."/>
            <person name="Liang H."/>
            <person name="Lu P."/>
            <person name="Wu Y."/>
            <person name="Zhang Z."/>
            <person name="Ro D.K."/>
            <person name="Shang Y."/>
            <person name="Huang S."/>
            <person name="Yan J."/>
        </authorList>
    </citation>
    <scope>NUCLEOTIDE SEQUENCE [LARGE SCALE GENOMIC DNA]</scope>
    <source>
        <strain evidence="2">Ta-2019</strain>
    </source>
</reference>
<protein>
    <submittedName>
        <fullName evidence="2">Uncharacterized protein</fullName>
    </submittedName>
</protein>
<organism evidence="2 3">
    <name type="scientific">Taxus chinensis</name>
    <name type="common">Chinese yew</name>
    <name type="synonym">Taxus wallichiana var. chinensis</name>
    <dbReference type="NCBI Taxonomy" id="29808"/>
    <lineage>
        <taxon>Eukaryota</taxon>
        <taxon>Viridiplantae</taxon>
        <taxon>Streptophyta</taxon>
        <taxon>Embryophyta</taxon>
        <taxon>Tracheophyta</taxon>
        <taxon>Spermatophyta</taxon>
        <taxon>Pinopsida</taxon>
        <taxon>Pinidae</taxon>
        <taxon>Conifers II</taxon>
        <taxon>Cupressales</taxon>
        <taxon>Taxaceae</taxon>
        <taxon>Taxus</taxon>
    </lineage>
</organism>
<evidence type="ECO:0000313" key="2">
    <source>
        <dbReference type="EMBL" id="KAH9304194.1"/>
    </source>
</evidence>
<dbReference type="EMBL" id="JAHRHJ020000008">
    <property type="protein sequence ID" value="KAH9304194.1"/>
    <property type="molecule type" value="Genomic_DNA"/>
</dbReference>
<evidence type="ECO:0000256" key="1">
    <source>
        <dbReference type="SAM" id="MobiDB-lite"/>
    </source>
</evidence>
<gene>
    <name evidence="2" type="ORF">KI387_008598</name>
</gene>
<feature type="non-terminal residue" evidence="2">
    <location>
        <position position="79"/>
    </location>
</feature>
<keyword evidence="3" id="KW-1185">Reference proteome</keyword>
<dbReference type="Proteomes" id="UP000824469">
    <property type="component" value="Unassembled WGS sequence"/>
</dbReference>
<comment type="caution">
    <text evidence="2">The sequence shown here is derived from an EMBL/GenBank/DDBJ whole genome shotgun (WGS) entry which is preliminary data.</text>
</comment>
<name>A0AA38FFE3_TAXCH</name>
<feature type="region of interest" description="Disordered" evidence="1">
    <location>
        <begin position="44"/>
        <end position="79"/>
    </location>
</feature>
<sequence length="79" mass="8978">MAQREAWGRENLKEPRANQILPRVATQIRDKEAHFRRIGGFLSQTVWGHPGQKDTKGAKDTTGAVDQSNHDTCHRKKSQ</sequence>